<proteinExistence type="predicted"/>
<dbReference type="GeneID" id="77927716"/>
<dbReference type="Proteomes" id="UP000683399">
    <property type="component" value="Segment"/>
</dbReference>
<accession>A0A8F2E7W8</accession>
<reference evidence="1 2" key="1">
    <citation type="submission" date="2021-03" db="EMBL/GenBank/DDBJ databases">
        <authorList>
            <person name="Alqahtani R."/>
            <person name="Behailu E."/>
            <person name="Cappabianca D.W."/>
            <person name="Csanadi-Schwartz K.M."/>
            <person name="Dalal A.S."/>
            <person name="Fahim M.S."/>
            <person name="Franklin J.M."/>
            <person name="Gluckman M.H."/>
            <person name="Levine C.J."/>
            <person name="Martin N."/>
            <person name="Milza N."/>
            <person name="Najmabadi R."/>
            <person name="Newman A.M."/>
            <person name="Pajunar M."/>
            <person name="Qalawee I."/>
            <person name="Rizvi A."/>
            <person name="Samuel A."/>
            <person name="Smith A."/>
            <person name="Swann F.E."/>
            <person name="Sweeney P."/>
            <person name="Torres N.R."/>
            <person name="Ventrone L."/>
            <person name="Ventura L."/>
            <person name="Wroe M."/>
            <person name="Acquaye N.A."/>
            <person name="Agnes T.J."/>
            <person name="Ahmed A."/>
            <person name="Ahmed S."/>
            <person name="Amodu B.A."/>
            <person name="Arefeayne N.F."/>
            <person name="Asamoah-Frimpong E.A."/>
            <person name="Attaran A."/>
            <person name="Barragan J.M."/>
            <person name="Baumgarten L.N."/>
            <person name="Berhane B."/>
            <person name="Beyene A."/>
            <person name="Bhattarai B."/>
            <person name="Biondokin D.V."/>
            <person name="Boone B.K."/>
            <person name="Burney S.Z."/>
            <person name="Cayanan J.T."/>
            <person name="Cesta G."/>
            <person name="Chang J."/>
            <person name="Chavez J."/>
            <person name="Chorbajian C."/>
            <person name="Christian S."/>
            <person name="Corns J.R."/>
            <person name="Corns N.R."/>
            <person name="Cowan J.T."/>
            <person name="Coyne C."/>
            <person name="Dadzie B."/>
            <person name="Datu D.V."/>
            <person name="Deng B.C."/>
            <person name="Der L."/>
            <person name="Dickerson K."/>
            <person name="Dozier E."/>
            <person name="Egbunine A.O."/>
            <person name="Farooq M."/>
            <person name="Fonge A.E."/>
            <person name="Ghomsi-Nono M.P."/>
            <person name="Giampietro H."/>
            <person name="Gunnison R.P."/>
            <person name="Han S.H."/>
            <person name="Hennigan A.J."/>
            <person name="Hong A.N."/>
            <person name="Ijomor E.C."/>
            <person name="Jalali A."/>
            <person name="Jamil T.Z."/>
            <person name="Jenkins C.R."/>
            <person name="Joseph M.A."/>
            <person name="Jowanowitch O.J."/>
            <person name="Kang D."/>
            <person name="Khan A."/>
            <person name="Khan Z.K."/>
            <person name="Kiewe T."/>
            <person name="Kjerulf A.B."/>
            <person name="Kolosey V."/>
            <person name="Kurup M."/>
            <person name="Lee V.H."/>
            <person name="Llontop-Maldonado V."/>
            <person name="Long P."/>
            <person name="Lu N."/>
            <person name="Majekodunmi A."/>
            <person name="Malik H.W."/>
            <person name="Marcellino S.C."/>
            <person name="Martinez L.A."/>
            <person name="Meher F.N."/>
            <person name="Michelin M.A."/>
            <person name="Mitchell K.G."/>
            <person name="Mullens W.J."/>
            <person name="Nwakama C."/>
            <person name="Nwosu F.T."/>
            <person name="Oboh E.C."/>
            <person name="Odujinrin O."/>
            <person name="Ogunsan O."/>
            <person name="O'Neill K."/>
            <person name="Oxlaj J.A."/>
            <person name="Patel A.K."/>
            <person name="Patel B.R."/>
            <person name="Pham Q."/>
            <person name="Porter J."/>
            <person name="Portes J."/>
            <person name="Prokopenko A."/>
            <person name="Quraishi M."/>
            <person name="Qureshi M."/>
            <person name="Rivera A."/>
            <person name="Rubalsky V."/>
            <person name="Saikali Y."/>
            <person name="Saqaf K."/>
            <person name="Saroya S.R."/>
            <person name="Seas A."/>
            <person name="Shadrick R.E."/>
            <person name="Sharda N."/>
            <person name="Sigindere M.T."/>
            <person name="Simbi V.G."/>
            <person name="Thuzar C."/>
            <person name="Tran K."/>
            <person name="Tran V.D."/>
            <person name="Trang W."/>
            <person name="Vaishnav N."/>
            <person name="Vuong K."/>
            <person name="Walker C."/>
            <person name="Wallace S.A."/>
            <person name="Warfield J.C."/>
            <person name="Wikina T."/>
            <person name="Wobbeking F.T."/>
            <person name="Worrent L.D."/>
            <person name="Yan T."/>
            <person name="Zehra A."/>
            <person name="Avazpour P."/>
            <person name="Kim F.M."/>
            <person name="Mason K."/>
            <person name="Nguyen D.A."/>
            <person name="Pettit S.M."/>
            <person name="Zhou O.J."/>
            <person name="Brissett D.L."/>
            <person name="Gualtieri C."/>
            <person name="Hufford T.M."/>
            <person name="Ko J.M."/>
            <person name="Novak J.K."/>
            <person name="Smith Z.M."/>
            <person name="Mayer-Bacon C."/>
            <person name="Erill I."/>
            <person name="Caruso S.M."/>
            <person name="Garlena R.A."/>
            <person name="Russell D.A."/>
            <person name="Pope W.H."/>
            <person name="Jacobs-Sera D."/>
            <person name="Hatfull G.F."/>
        </authorList>
    </citation>
    <scope>NUCLEOTIDE SEQUENCE [LARGE SCALE GENOMIC DNA]</scope>
</reference>
<evidence type="ECO:0000313" key="2">
    <source>
        <dbReference type="Proteomes" id="UP000683399"/>
    </source>
</evidence>
<dbReference type="KEGG" id="vg:77927716"/>
<keyword evidence="2" id="KW-1185">Reference proteome</keyword>
<name>A0A8F2E7W8_9CAUD</name>
<dbReference type="EMBL" id="MW822145">
    <property type="protein sequence ID" value="QWT30020.1"/>
    <property type="molecule type" value="Genomic_DNA"/>
</dbReference>
<dbReference type="RefSeq" id="YP_010651977.1">
    <property type="nucleotide sequence ID" value="NC_070784.1"/>
</dbReference>
<gene>
    <name evidence="1" type="primary">148</name>
    <name evidence="1" type="ORF">SEA_TUNATARTARE_148</name>
</gene>
<protein>
    <submittedName>
        <fullName evidence="1">Uncharacterized protein</fullName>
    </submittedName>
</protein>
<sequence length="91" mass="10382">MNDLDYEKMIGGYNKLREQCLELAKRDNGKLMGPDAWLCYAILETDITLYFYEDGIECSGMAYTSQTMCSEPFNFKIPMELIKENNAGTGD</sequence>
<evidence type="ECO:0000313" key="1">
    <source>
        <dbReference type="EMBL" id="QWT30020.1"/>
    </source>
</evidence>
<organism evidence="1 2">
    <name type="scientific">Streptomyces phage TunaTartare</name>
    <dbReference type="NCBI Taxonomy" id="2848887"/>
    <lineage>
        <taxon>Viruses</taxon>
        <taxon>Duplodnaviria</taxon>
        <taxon>Heunggongvirae</taxon>
        <taxon>Uroviricota</taxon>
        <taxon>Caudoviricetes</taxon>
        <taxon>Stanwilliamsviridae</taxon>
        <taxon>Loccivirinae</taxon>
        <taxon>Faustvirus</taxon>
        <taxon>Faustvirus tunatartare</taxon>
    </lineage>
</organism>